<dbReference type="PANTHER" id="PTHR16130:SF2">
    <property type="entry name" value="LYSOSOMAL COBALAMIN TRANSPORT ESCORT PROTEIN LMBD1"/>
    <property type="match status" value="1"/>
</dbReference>
<dbReference type="GO" id="GO:0005774">
    <property type="term" value="C:vacuolar membrane"/>
    <property type="evidence" value="ECO:0007669"/>
    <property type="project" value="TreeGrafter"/>
</dbReference>
<gene>
    <name evidence="2" type="ORF">EZS28_052960</name>
</gene>
<organism evidence="2 3">
    <name type="scientific">Streblomastix strix</name>
    <dbReference type="NCBI Taxonomy" id="222440"/>
    <lineage>
        <taxon>Eukaryota</taxon>
        <taxon>Metamonada</taxon>
        <taxon>Preaxostyla</taxon>
        <taxon>Oxymonadida</taxon>
        <taxon>Streblomastigidae</taxon>
        <taxon>Streblomastix</taxon>
    </lineage>
</organism>
<evidence type="ECO:0000313" key="2">
    <source>
        <dbReference type="EMBL" id="KAA6335486.1"/>
    </source>
</evidence>
<keyword evidence="1" id="KW-0812">Transmembrane</keyword>
<dbReference type="EMBL" id="SNRW01041782">
    <property type="protein sequence ID" value="KAA6335486.1"/>
    <property type="molecule type" value="Genomic_DNA"/>
</dbReference>
<dbReference type="GO" id="GO:0072665">
    <property type="term" value="P:protein localization to vacuole"/>
    <property type="evidence" value="ECO:0007669"/>
    <property type="project" value="TreeGrafter"/>
</dbReference>
<evidence type="ECO:0000313" key="3">
    <source>
        <dbReference type="Proteomes" id="UP000324800"/>
    </source>
</evidence>
<dbReference type="Proteomes" id="UP000324800">
    <property type="component" value="Unassembled WGS sequence"/>
</dbReference>
<dbReference type="InterPro" id="IPR050854">
    <property type="entry name" value="LMBD1_LysCbl_Transport"/>
</dbReference>
<dbReference type="AlphaFoldDB" id="A0A5J4RN81"/>
<keyword evidence="1" id="KW-0472">Membrane</keyword>
<sequence>MIYSSSIRIKHMIKEKSFAPQAGGVNQAPLDILFVWLSKYFPFDSLFFLVLFFYIFIAVMISFLSFGIGCPCCRPLFRIKWQGTSQQGVLLMSGLVIIMFLDLSIF</sequence>
<dbReference type="PANTHER" id="PTHR16130">
    <property type="entry name" value="LYSOSOMAL COBALAMIN TRANSPORTER-RELATED"/>
    <property type="match status" value="1"/>
</dbReference>
<reference evidence="2 3" key="1">
    <citation type="submission" date="2019-03" db="EMBL/GenBank/DDBJ databases">
        <title>Single cell metagenomics reveals metabolic interactions within the superorganism composed of flagellate Streblomastix strix and complex community of Bacteroidetes bacteria on its surface.</title>
        <authorList>
            <person name="Treitli S.C."/>
            <person name="Kolisko M."/>
            <person name="Husnik F."/>
            <person name="Keeling P."/>
            <person name="Hampl V."/>
        </authorList>
    </citation>
    <scope>NUCLEOTIDE SEQUENCE [LARGE SCALE GENOMIC DNA]</scope>
    <source>
        <strain evidence="2">ST1C</strain>
    </source>
</reference>
<name>A0A5J4RN81_9EUKA</name>
<accession>A0A5J4RN81</accession>
<feature type="transmembrane region" description="Helical" evidence="1">
    <location>
        <begin position="88"/>
        <end position="105"/>
    </location>
</feature>
<protein>
    <submittedName>
        <fullName evidence="2">Uncharacterized protein</fullName>
    </submittedName>
</protein>
<keyword evidence="1" id="KW-1133">Transmembrane helix</keyword>
<evidence type="ECO:0000256" key="1">
    <source>
        <dbReference type="SAM" id="Phobius"/>
    </source>
</evidence>
<feature type="transmembrane region" description="Helical" evidence="1">
    <location>
        <begin position="46"/>
        <end position="68"/>
    </location>
</feature>
<comment type="caution">
    <text evidence="2">The sequence shown here is derived from an EMBL/GenBank/DDBJ whole genome shotgun (WGS) entry which is preliminary data.</text>
</comment>
<proteinExistence type="predicted"/>